<evidence type="ECO:0000256" key="3">
    <source>
        <dbReference type="ARBA" id="ARBA00023163"/>
    </source>
</evidence>
<proteinExistence type="predicted"/>
<dbReference type="GO" id="GO:0003677">
    <property type="term" value="F:DNA binding"/>
    <property type="evidence" value="ECO:0007669"/>
    <property type="project" value="UniProtKB-UniRule"/>
</dbReference>
<evidence type="ECO:0000256" key="4">
    <source>
        <dbReference type="PROSITE-ProRule" id="PRU00335"/>
    </source>
</evidence>
<keyword evidence="1" id="KW-0805">Transcription regulation</keyword>
<gene>
    <name evidence="6" type="ORF">Pbs1_26980</name>
</gene>
<evidence type="ECO:0000313" key="6">
    <source>
        <dbReference type="EMBL" id="BFP69355.1"/>
    </source>
</evidence>
<name>A0AB33KYV9_9FLAO</name>
<sequence length="180" mass="21078">MTKIKSMSSPRERILETVAHLFHQQGYNSTGINQVIKEAKVAKASFYQHFKSKDALCVDFLNNRHEFWFKELFKFTSKSKNSKDTILLSFDFVAHMNTKEDFRGCSFLNILSEISKEQETILIVIQSHKKELNNFFQELTDNELLATHIYLLFESAIIESQLFKSNEIVYKSKKIIQNLL</sequence>
<dbReference type="Gene3D" id="1.10.357.10">
    <property type="entry name" value="Tetracycline Repressor, domain 2"/>
    <property type="match status" value="1"/>
</dbReference>
<reference evidence="6" key="1">
    <citation type="submission" date="2024-08" db="EMBL/GenBank/DDBJ databases">
        <title>Whole genome sequence of Tenacibaculum sp. strain pbs-1 associated with black-spot shell disease in Akoya pearl oysters.</title>
        <authorList>
            <person name="Sakatoku A."/>
            <person name="Suzuki T."/>
            <person name="Hatano K."/>
            <person name="Seki M."/>
            <person name="Tanaka D."/>
            <person name="Nakamura S."/>
            <person name="Suzuki N."/>
            <person name="Isshiki T."/>
        </authorList>
    </citation>
    <scope>NUCLEOTIDE SEQUENCE</scope>
    <source>
        <strain evidence="6">Pbs-1</strain>
    </source>
</reference>
<keyword evidence="2 4" id="KW-0238">DNA-binding</keyword>
<dbReference type="AlphaFoldDB" id="A0AB33KYV9"/>
<dbReference type="PANTHER" id="PTHR47506">
    <property type="entry name" value="TRANSCRIPTIONAL REGULATORY PROTEIN"/>
    <property type="match status" value="1"/>
</dbReference>
<feature type="domain" description="HTH tetR-type" evidence="5">
    <location>
        <begin position="8"/>
        <end position="68"/>
    </location>
</feature>
<dbReference type="EMBL" id="AP035888">
    <property type="protein sequence ID" value="BFP69355.1"/>
    <property type="molecule type" value="Genomic_DNA"/>
</dbReference>
<accession>A0AB33KYV9</accession>
<dbReference type="SUPFAM" id="SSF46689">
    <property type="entry name" value="Homeodomain-like"/>
    <property type="match status" value="1"/>
</dbReference>
<feature type="DNA-binding region" description="H-T-H motif" evidence="4">
    <location>
        <begin position="31"/>
        <end position="50"/>
    </location>
</feature>
<evidence type="ECO:0000259" key="5">
    <source>
        <dbReference type="PROSITE" id="PS50977"/>
    </source>
</evidence>
<dbReference type="InterPro" id="IPR009057">
    <property type="entry name" value="Homeodomain-like_sf"/>
</dbReference>
<evidence type="ECO:0000256" key="2">
    <source>
        <dbReference type="ARBA" id="ARBA00023125"/>
    </source>
</evidence>
<dbReference type="PROSITE" id="PS50977">
    <property type="entry name" value="HTH_TETR_2"/>
    <property type="match status" value="1"/>
</dbReference>
<dbReference type="PANTHER" id="PTHR47506:SF1">
    <property type="entry name" value="HTH-TYPE TRANSCRIPTIONAL REGULATOR YJDC"/>
    <property type="match status" value="1"/>
</dbReference>
<organism evidence="6">
    <name type="scientific">Tenacibaculum sp. Pbs-1</name>
    <dbReference type="NCBI Taxonomy" id="3238748"/>
    <lineage>
        <taxon>Bacteria</taxon>
        <taxon>Pseudomonadati</taxon>
        <taxon>Bacteroidota</taxon>
        <taxon>Flavobacteriia</taxon>
        <taxon>Flavobacteriales</taxon>
        <taxon>Flavobacteriaceae</taxon>
        <taxon>Tenacibaculum</taxon>
    </lineage>
</organism>
<protein>
    <recommendedName>
        <fullName evidence="5">HTH tetR-type domain-containing protein</fullName>
    </recommendedName>
</protein>
<dbReference type="SUPFAM" id="SSF48498">
    <property type="entry name" value="Tetracyclin repressor-like, C-terminal domain"/>
    <property type="match status" value="1"/>
</dbReference>
<keyword evidence="3" id="KW-0804">Transcription</keyword>
<dbReference type="PRINTS" id="PR00455">
    <property type="entry name" value="HTHTETR"/>
</dbReference>
<dbReference type="InterPro" id="IPR001647">
    <property type="entry name" value="HTH_TetR"/>
</dbReference>
<evidence type="ECO:0000256" key="1">
    <source>
        <dbReference type="ARBA" id="ARBA00023015"/>
    </source>
</evidence>
<dbReference type="Pfam" id="PF00440">
    <property type="entry name" value="TetR_N"/>
    <property type="match status" value="1"/>
</dbReference>
<dbReference type="InterPro" id="IPR036271">
    <property type="entry name" value="Tet_transcr_reg_TetR-rel_C_sf"/>
</dbReference>